<dbReference type="EMBL" id="CP067341">
    <property type="protein sequence ID" value="QQP12353.1"/>
    <property type="molecule type" value="Genomic_DNA"/>
</dbReference>
<proteinExistence type="predicted"/>
<name>A0ABX7AQW7_9BACI</name>
<feature type="domain" description="DUF2726" evidence="1">
    <location>
        <begin position="1"/>
        <end position="48"/>
    </location>
</feature>
<keyword evidence="3" id="KW-1185">Reference proteome</keyword>
<dbReference type="InterPro" id="IPR024402">
    <property type="entry name" value="DUF2726"/>
</dbReference>
<gene>
    <name evidence="2" type="ORF">FJQ98_25250</name>
</gene>
<accession>A0ABX7AQW7</accession>
<evidence type="ECO:0000313" key="3">
    <source>
        <dbReference type="Proteomes" id="UP000596049"/>
    </source>
</evidence>
<evidence type="ECO:0000313" key="2">
    <source>
        <dbReference type="EMBL" id="QQP12353.1"/>
    </source>
</evidence>
<evidence type="ECO:0000259" key="1">
    <source>
        <dbReference type="Pfam" id="PF10881"/>
    </source>
</evidence>
<reference evidence="2 3" key="1">
    <citation type="submission" date="2020-01" db="EMBL/GenBank/DDBJ databases">
        <authorList>
            <person name="Liu G."/>
            <person name="Liu B."/>
        </authorList>
    </citation>
    <scope>NUCLEOTIDE SEQUENCE [LARGE SCALE GENOMIC DNA]</scope>
    <source>
        <strain evidence="2 3">FJAT-51161</strain>
    </source>
</reference>
<protein>
    <submittedName>
        <fullName evidence="2">DUF2726 domain-containing protein</fullName>
    </submittedName>
</protein>
<organism evidence="2 3">
    <name type="scientific">Lysinibacillus agricola</name>
    <dbReference type="NCBI Taxonomy" id="2590012"/>
    <lineage>
        <taxon>Bacteria</taxon>
        <taxon>Bacillati</taxon>
        <taxon>Bacillota</taxon>
        <taxon>Bacilli</taxon>
        <taxon>Bacillales</taxon>
        <taxon>Bacillaceae</taxon>
        <taxon>Lysinibacillus</taxon>
    </lineage>
</organism>
<dbReference type="Pfam" id="PF10881">
    <property type="entry name" value="DUF2726"/>
    <property type="match status" value="1"/>
</dbReference>
<sequence length="107" mass="12877">MQPLFAVEFDGKSHLVEIQKSRDKLKNRLVERFNLPLLRINSLYLDKKYRSLDLLSWCIEVWFSAKYFYEAQRNGLIPYDEPFSPMSLQEYQIINSIPFEVIEEVKR</sequence>
<dbReference type="Proteomes" id="UP000596049">
    <property type="component" value="Chromosome"/>
</dbReference>